<protein>
    <submittedName>
        <fullName evidence="1">Uncharacterized protein</fullName>
    </submittedName>
</protein>
<proteinExistence type="predicted"/>
<dbReference type="EMBL" id="JAAAIM010000533">
    <property type="protein sequence ID" value="KAG0286913.1"/>
    <property type="molecule type" value="Genomic_DNA"/>
</dbReference>
<accession>A0ABQ7JX09</accession>
<organism evidence="1 2">
    <name type="scientific">Linnemannia gamsii</name>
    <dbReference type="NCBI Taxonomy" id="64522"/>
    <lineage>
        <taxon>Eukaryota</taxon>
        <taxon>Fungi</taxon>
        <taxon>Fungi incertae sedis</taxon>
        <taxon>Mucoromycota</taxon>
        <taxon>Mortierellomycotina</taxon>
        <taxon>Mortierellomycetes</taxon>
        <taxon>Mortierellales</taxon>
        <taxon>Mortierellaceae</taxon>
        <taxon>Linnemannia</taxon>
    </lineage>
</organism>
<keyword evidence="2" id="KW-1185">Reference proteome</keyword>
<sequence>MLVCTNSFANDIFSSIEKCEQEEILAVFLAVFFEGLNMLRNFINWKIPRSEMSWTTSVVIPILEELMIAKPDVMFT</sequence>
<comment type="caution">
    <text evidence="1">The sequence shown here is derived from an EMBL/GenBank/DDBJ whole genome shotgun (WGS) entry which is preliminary data.</text>
</comment>
<reference evidence="1 2" key="1">
    <citation type="journal article" date="2020" name="Fungal Divers.">
        <title>Resolving the Mortierellaceae phylogeny through synthesis of multi-gene phylogenetics and phylogenomics.</title>
        <authorList>
            <person name="Vandepol N."/>
            <person name="Liber J."/>
            <person name="Desiro A."/>
            <person name="Na H."/>
            <person name="Kennedy M."/>
            <person name="Barry K."/>
            <person name="Grigoriev I.V."/>
            <person name="Miller A.N."/>
            <person name="O'Donnell K."/>
            <person name="Stajich J.E."/>
            <person name="Bonito G."/>
        </authorList>
    </citation>
    <scope>NUCLEOTIDE SEQUENCE [LARGE SCALE GENOMIC DNA]</scope>
    <source>
        <strain evidence="1 2">AD045</strain>
    </source>
</reference>
<dbReference type="Proteomes" id="UP001194696">
    <property type="component" value="Unassembled WGS sequence"/>
</dbReference>
<gene>
    <name evidence="1" type="ORF">BGZ96_009071</name>
</gene>
<evidence type="ECO:0000313" key="2">
    <source>
        <dbReference type="Proteomes" id="UP001194696"/>
    </source>
</evidence>
<name>A0ABQ7JX09_9FUNG</name>
<evidence type="ECO:0000313" key="1">
    <source>
        <dbReference type="EMBL" id="KAG0286913.1"/>
    </source>
</evidence>